<evidence type="ECO:0000256" key="1">
    <source>
        <dbReference type="SAM" id="MobiDB-lite"/>
    </source>
</evidence>
<dbReference type="EMBL" id="CP042430">
    <property type="protein sequence ID" value="QEC46423.1"/>
    <property type="molecule type" value="Genomic_DNA"/>
</dbReference>
<feature type="compositionally biased region" description="Low complexity" evidence="1">
    <location>
        <begin position="80"/>
        <end position="99"/>
    </location>
</feature>
<proteinExistence type="predicted"/>
<gene>
    <name evidence="2" type="ORF">FSW04_01735</name>
</gene>
<dbReference type="InterPro" id="IPR007325">
    <property type="entry name" value="KFase/CYL"/>
</dbReference>
<dbReference type="AlphaFoldDB" id="A0A5B8U0A4"/>
<dbReference type="Proteomes" id="UP000321805">
    <property type="component" value="Chromosome"/>
</dbReference>
<dbReference type="SUPFAM" id="SSF102198">
    <property type="entry name" value="Putative cyclase"/>
    <property type="match status" value="1"/>
</dbReference>
<feature type="region of interest" description="Disordered" evidence="1">
    <location>
        <begin position="75"/>
        <end position="123"/>
    </location>
</feature>
<dbReference type="GO" id="GO:0019441">
    <property type="term" value="P:L-tryptophan catabolic process to kynurenine"/>
    <property type="evidence" value="ECO:0007669"/>
    <property type="project" value="InterPro"/>
</dbReference>
<sequence>MAIRAPTLDGWVDLSQPLFNGMPGPPAHGVPRFWVDATDVAVTEGRLTARVTPLETAAHIGTHIDTSIHFVPGGRTVAEASGGTASRSRSSSRRSSPPTRRGRPPARPSRCGTGPARRARARA</sequence>
<dbReference type="RefSeq" id="WP_146915611.1">
    <property type="nucleotide sequence ID" value="NZ_CP042430.1"/>
</dbReference>
<keyword evidence="3" id="KW-1185">Reference proteome</keyword>
<protein>
    <submittedName>
        <fullName evidence="2">Cyclase family protein</fullName>
    </submittedName>
</protein>
<name>A0A5B8U0A4_9ACTN</name>
<reference evidence="2 3" key="1">
    <citation type="journal article" date="2018" name="J. Microbiol.">
        <title>Baekduia soli gen. nov., sp. nov., a novel bacterium isolated from the soil of Baekdu Mountain and proposal of a novel family name, Baekduiaceae fam. nov.</title>
        <authorList>
            <person name="An D.S."/>
            <person name="Siddiqi M.Z."/>
            <person name="Kim K.H."/>
            <person name="Yu H.S."/>
            <person name="Im W.T."/>
        </authorList>
    </citation>
    <scope>NUCLEOTIDE SEQUENCE [LARGE SCALE GENOMIC DNA]</scope>
    <source>
        <strain evidence="2 3">BR7-21</strain>
    </source>
</reference>
<dbReference type="OrthoDB" id="7067800at2"/>
<dbReference type="Gene3D" id="3.50.30.50">
    <property type="entry name" value="Putative cyclase"/>
    <property type="match status" value="1"/>
</dbReference>
<evidence type="ECO:0000313" key="3">
    <source>
        <dbReference type="Proteomes" id="UP000321805"/>
    </source>
</evidence>
<evidence type="ECO:0000313" key="2">
    <source>
        <dbReference type="EMBL" id="QEC46423.1"/>
    </source>
</evidence>
<dbReference type="InterPro" id="IPR037175">
    <property type="entry name" value="KFase_sf"/>
</dbReference>
<accession>A0A5B8U0A4</accession>
<organism evidence="2 3">
    <name type="scientific">Baekduia soli</name>
    <dbReference type="NCBI Taxonomy" id="496014"/>
    <lineage>
        <taxon>Bacteria</taxon>
        <taxon>Bacillati</taxon>
        <taxon>Actinomycetota</taxon>
        <taxon>Thermoleophilia</taxon>
        <taxon>Solirubrobacterales</taxon>
        <taxon>Baekduiaceae</taxon>
        <taxon>Baekduia</taxon>
    </lineage>
</organism>
<dbReference type="Pfam" id="PF04199">
    <property type="entry name" value="Cyclase"/>
    <property type="match status" value="1"/>
</dbReference>
<dbReference type="GO" id="GO:0004061">
    <property type="term" value="F:arylformamidase activity"/>
    <property type="evidence" value="ECO:0007669"/>
    <property type="project" value="InterPro"/>
</dbReference>
<dbReference type="KEGG" id="bsol:FSW04_01735"/>